<comment type="caution">
    <text evidence="1">The sequence shown here is derived from an EMBL/GenBank/DDBJ whole genome shotgun (WGS) entry which is preliminary data.</text>
</comment>
<sequence length="58" mass="6701">MEESDKILQVAVDETVKDDMFEPTAKPGQLTSEQLRWVRIGWESKSIVDPVQVRKVKE</sequence>
<evidence type="ECO:0000313" key="2">
    <source>
        <dbReference type="Proteomes" id="UP001196413"/>
    </source>
</evidence>
<reference evidence="1" key="1">
    <citation type="submission" date="2021-06" db="EMBL/GenBank/DDBJ databases">
        <title>Parelaphostrongylus tenuis whole genome reference sequence.</title>
        <authorList>
            <person name="Garwood T.J."/>
            <person name="Larsen P.A."/>
            <person name="Fountain-Jones N.M."/>
            <person name="Garbe J.R."/>
            <person name="Macchietto M.G."/>
            <person name="Kania S.A."/>
            <person name="Gerhold R.W."/>
            <person name="Richards J.E."/>
            <person name="Wolf T.M."/>
        </authorList>
    </citation>
    <scope>NUCLEOTIDE SEQUENCE</scope>
    <source>
        <strain evidence="1">MNPRO001-30</strain>
        <tissue evidence="1">Meninges</tissue>
    </source>
</reference>
<dbReference type="EMBL" id="JAHQIW010000557">
    <property type="protein sequence ID" value="KAJ1348757.1"/>
    <property type="molecule type" value="Genomic_DNA"/>
</dbReference>
<organism evidence="1 2">
    <name type="scientific">Parelaphostrongylus tenuis</name>
    <name type="common">Meningeal worm</name>
    <dbReference type="NCBI Taxonomy" id="148309"/>
    <lineage>
        <taxon>Eukaryota</taxon>
        <taxon>Metazoa</taxon>
        <taxon>Ecdysozoa</taxon>
        <taxon>Nematoda</taxon>
        <taxon>Chromadorea</taxon>
        <taxon>Rhabditida</taxon>
        <taxon>Rhabditina</taxon>
        <taxon>Rhabditomorpha</taxon>
        <taxon>Strongyloidea</taxon>
        <taxon>Metastrongylidae</taxon>
        <taxon>Parelaphostrongylus</taxon>
    </lineage>
</organism>
<proteinExistence type="predicted"/>
<gene>
    <name evidence="1" type="ORF">KIN20_004143</name>
</gene>
<dbReference type="Proteomes" id="UP001196413">
    <property type="component" value="Unassembled WGS sequence"/>
</dbReference>
<evidence type="ECO:0000313" key="1">
    <source>
        <dbReference type="EMBL" id="KAJ1348757.1"/>
    </source>
</evidence>
<accession>A0AAD5MGT1</accession>
<dbReference type="AlphaFoldDB" id="A0AAD5MGT1"/>
<keyword evidence="2" id="KW-1185">Reference proteome</keyword>
<name>A0AAD5MGT1_PARTN</name>
<protein>
    <submittedName>
        <fullName evidence="1">Uncharacterized protein</fullName>
    </submittedName>
</protein>